<dbReference type="GO" id="GO:0046513">
    <property type="term" value="P:ceramide biosynthetic process"/>
    <property type="evidence" value="ECO:0007669"/>
    <property type="project" value="TreeGrafter"/>
</dbReference>
<evidence type="ECO:0000256" key="7">
    <source>
        <dbReference type="ARBA" id="ARBA00022898"/>
    </source>
</evidence>
<dbReference type="GO" id="GO:0046512">
    <property type="term" value="P:sphingosine biosynthetic process"/>
    <property type="evidence" value="ECO:0007669"/>
    <property type="project" value="TreeGrafter"/>
</dbReference>
<proteinExistence type="inferred from homology"/>
<keyword evidence="10" id="KW-0012">Acyltransferase</keyword>
<dbReference type="Pfam" id="PF00155">
    <property type="entry name" value="Aminotran_1_2"/>
    <property type="match status" value="1"/>
</dbReference>
<evidence type="ECO:0000256" key="11">
    <source>
        <dbReference type="ARBA" id="ARBA00041066"/>
    </source>
</evidence>
<dbReference type="GO" id="GO:0005783">
    <property type="term" value="C:endoplasmic reticulum"/>
    <property type="evidence" value="ECO:0007669"/>
    <property type="project" value="TreeGrafter"/>
</dbReference>
<dbReference type="KEGG" id="aplc:110977400"/>
<dbReference type="GO" id="GO:0004758">
    <property type="term" value="F:serine C-palmitoyltransferase activity"/>
    <property type="evidence" value="ECO:0007669"/>
    <property type="project" value="UniProtKB-EC"/>
</dbReference>
<dbReference type="GO" id="GO:0030170">
    <property type="term" value="F:pyridoxal phosphate binding"/>
    <property type="evidence" value="ECO:0007669"/>
    <property type="project" value="InterPro"/>
</dbReference>
<protein>
    <recommendedName>
        <fullName evidence="11">Serine palmitoyltransferase 1</fullName>
        <ecNumber evidence="5">2.3.1.50</ecNumber>
    </recommendedName>
    <alternativeName>
        <fullName evidence="12">Long chain base biosynthesis protein 1</fullName>
    </alternativeName>
    <alternativeName>
        <fullName evidence="13">Serine-palmitoyl-CoA transferase 1</fullName>
    </alternativeName>
</protein>
<evidence type="ECO:0000256" key="4">
    <source>
        <dbReference type="ARBA" id="ARBA00008392"/>
    </source>
</evidence>
<dbReference type="PANTHER" id="PTHR13693:SF2">
    <property type="entry name" value="SERINE PALMITOYLTRANSFERASE 1"/>
    <property type="match status" value="1"/>
</dbReference>
<organism evidence="15 16">
    <name type="scientific">Acanthaster planci</name>
    <name type="common">Crown-of-thorns starfish</name>
    <dbReference type="NCBI Taxonomy" id="133434"/>
    <lineage>
        <taxon>Eukaryota</taxon>
        <taxon>Metazoa</taxon>
        <taxon>Echinodermata</taxon>
        <taxon>Eleutherozoa</taxon>
        <taxon>Asterozoa</taxon>
        <taxon>Asteroidea</taxon>
        <taxon>Valvatacea</taxon>
        <taxon>Valvatida</taxon>
        <taxon>Acanthasteridae</taxon>
        <taxon>Acanthaster</taxon>
    </lineage>
</organism>
<evidence type="ECO:0000256" key="1">
    <source>
        <dbReference type="ARBA" id="ARBA00001933"/>
    </source>
</evidence>
<dbReference type="OrthoDB" id="3168162at2759"/>
<dbReference type="Gene3D" id="3.40.640.10">
    <property type="entry name" value="Type I PLP-dependent aspartate aminotransferase-like (Major domain)"/>
    <property type="match status" value="1"/>
</dbReference>
<dbReference type="CTD" id="10558"/>
<dbReference type="InterPro" id="IPR004839">
    <property type="entry name" value="Aminotransferase_I/II_large"/>
</dbReference>
<evidence type="ECO:0000256" key="5">
    <source>
        <dbReference type="ARBA" id="ARBA00013220"/>
    </source>
</evidence>
<dbReference type="FunFam" id="3.40.640.10:FF:000049">
    <property type="entry name" value="serine palmitoyltransferase 1 isoform X1"/>
    <property type="match status" value="1"/>
</dbReference>
<dbReference type="InterPro" id="IPR015422">
    <property type="entry name" value="PyrdxlP-dep_Trfase_small"/>
</dbReference>
<evidence type="ECO:0000256" key="13">
    <source>
        <dbReference type="ARBA" id="ARBA00042649"/>
    </source>
</evidence>
<evidence type="ECO:0000256" key="2">
    <source>
        <dbReference type="ARBA" id="ARBA00004760"/>
    </source>
</evidence>
<keyword evidence="6" id="KW-0808">Transferase</keyword>
<dbReference type="InterPro" id="IPR015421">
    <property type="entry name" value="PyrdxlP-dep_Trfase_major"/>
</dbReference>
<evidence type="ECO:0000256" key="9">
    <source>
        <dbReference type="ARBA" id="ARBA00023098"/>
    </source>
</evidence>
<dbReference type="SUPFAM" id="SSF53383">
    <property type="entry name" value="PLP-dependent transferases"/>
    <property type="match status" value="1"/>
</dbReference>
<evidence type="ECO:0000259" key="14">
    <source>
        <dbReference type="Pfam" id="PF00155"/>
    </source>
</evidence>
<keyword evidence="9" id="KW-0443">Lipid metabolism</keyword>
<dbReference type="OMA" id="LTKYGCG"/>
<dbReference type="PANTHER" id="PTHR13693">
    <property type="entry name" value="CLASS II AMINOTRANSFERASE/8-AMINO-7-OXONONANOATE SYNTHASE"/>
    <property type="match status" value="1"/>
</dbReference>
<keyword evidence="8" id="KW-0746">Sphingolipid metabolism</keyword>
<comment type="similarity">
    <text evidence="4">Belongs to the class-II pyridoxal-phosphate-dependent aminotransferase family.</text>
</comment>
<dbReference type="GO" id="GO:0016020">
    <property type="term" value="C:membrane"/>
    <property type="evidence" value="ECO:0007669"/>
    <property type="project" value="GOC"/>
</dbReference>
<dbReference type="InterPro" id="IPR015424">
    <property type="entry name" value="PyrdxlP-dep_Trfase"/>
</dbReference>
<sequence>MNDNMETVLPLLTPEPWSFGELFEAFRQAPMYHLIFEGLLILFIIRLLFSKRYSIQSKIVLTEKEKDQLIEEWTPEPLVPKLPDDYEPIKYRVVTQQGGSMLTVDGKQGINLGTFNFLGMLGRKETEEAAVKSLKKYGVGTCGPRGFYGTVDVHLHFEDRIAEFFGMETGILYSYGFSTVASCIPAYSKRGDIIFCDEGVCFAVQMGLLASRSQIKFFKHNDMEDLERLLEEQVIEDKKNPKKAKKTRKFIVVEGLYTNTGQITPIDKLVEFKYKYKVRIFLDETMSFGVLGKTGHGVTEHFGIDVTDVDLISASMETSLGTLGGFCVGSKFVVDHQRLSGLGYCFSASLPPMLATAAMKALDLMEEDPSMATRLQARSQYVHEELAKIAEMKVAGDPVAPIKHLYVRETGEKTREEIMKLLEVIVNKALDEGVVLTTACYLEEEEAFLPPPSIRIAVNIAPSDDQIIMAMQVIQKVASEVLQNEV</sequence>
<dbReference type="GeneID" id="110977400"/>
<comment type="pathway">
    <text evidence="3">Sphingolipid metabolism.</text>
</comment>
<gene>
    <name evidence="16" type="primary">LOC110977400</name>
</gene>
<reference evidence="16" key="1">
    <citation type="submission" date="2025-08" db="UniProtKB">
        <authorList>
            <consortium name="RefSeq"/>
        </authorList>
    </citation>
    <scope>IDENTIFICATION</scope>
</reference>
<dbReference type="EC" id="2.3.1.50" evidence="5"/>
<name>A0A8B7Y5S5_ACAPL</name>
<dbReference type="InterPro" id="IPR050087">
    <property type="entry name" value="AON_synthase_class-II"/>
</dbReference>
<dbReference type="Gene3D" id="3.90.1150.10">
    <property type="entry name" value="Aspartate Aminotransferase, domain 1"/>
    <property type="match status" value="1"/>
</dbReference>
<evidence type="ECO:0000313" key="16">
    <source>
        <dbReference type="RefSeq" id="XP_022087181.1"/>
    </source>
</evidence>
<evidence type="ECO:0000256" key="8">
    <source>
        <dbReference type="ARBA" id="ARBA00022919"/>
    </source>
</evidence>
<keyword evidence="15" id="KW-1185">Reference proteome</keyword>
<evidence type="ECO:0000256" key="3">
    <source>
        <dbReference type="ARBA" id="ARBA00004991"/>
    </source>
</evidence>
<dbReference type="AlphaFoldDB" id="A0A8B7Y5S5"/>
<feature type="domain" description="Aminotransferase class I/classII large" evidence="14">
    <location>
        <begin position="109"/>
        <end position="467"/>
    </location>
</feature>
<dbReference type="RefSeq" id="XP_022087181.1">
    <property type="nucleotide sequence ID" value="XM_022231489.1"/>
</dbReference>
<accession>A0A8B7Y5S5</accession>
<dbReference type="Proteomes" id="UP000694845">
    <property type="component" value="Unplaced"/>
</dbReference>
<evidence type="ECO:0000256" key="10">
    <source>
        <dbReference type="ARBA" id="ARBA00023315"/>
    </source>
</evidence>
<evidence type="ECO:0000256" key="6">
    <source>
        <dbReference type="ARBA" id="ARBA00022679"/>
    </source>
</evidence>
<evidence type="ECO:0000256" key="12">
    <source>
        <dbReference type="ARBA" id="ARBA00041765"/>
    </source>
</evidence>
<comment type="cofactor">
    <cofactor evidence="1">
        <name>pyridoxal 5'-phosphate</name>
        <dbReference type="ChEBI" id="CHEBI:597326"/>
    </cofactor>
</comment>
<keyword evidence="7" id="KW-0663">Pyridoxal phosphate</keyword>
<comment type="pathway">
    <text evidence="2">Lipid metabolism; sphingolipid metabolism.</text>
</comment>
<evidence type="ECO:0000313" key="15">
    <source>
        <dbReference type="Proteomes" id="UP000694845"/>
    </source>
</evidence>